<name>A0A5Q5BM78_MYCSS</name>
<reference evidence="1" key="1">
    <citation type="submission" date="2006-06" db="EMBL/GenBank/DDBJ databases">
        <title>Complete sequence of chromosome of Mycobacterium sp. MCS.</title>
        <authorList>
            <consortium name="US DOE Joint Genome Institute"/>
            <person name="Copeland A."/>
            <person name="Lucas S."/>
            <person name="Lapidus A."/>
            <person name="Barry K."/>
            <person name="Detter J.C."/>
            <person name="Glavina del Rio T."/>
            <person name="Hammon N."/>
            <person name="Israni S."/>
            <person name="Dalin E."/>
            <person name="Tice H."/>
            <person name="Pitluck S."/>
            <person name="Martinez M."/>
            <person name="Schmutz J."/>
            <person name="Larimer F."/>
            <person name="Land M."/>
            <person name="Hauser L."/>
            <person name="Kyrpides N."/>
            <person name="Kim E."/>
            <person name="Miller C.D."/>
            <person name="Hughes J.E."/>
            <person name="Anderson A.J."/>
            <person name="Sims R.C."/>
            <person name="Richardson P."/>
        </authorList>
    </citation>
    <scope>NUCLEOTIDE SEQUENCE [LARGE SCALE GENOMIC DNA]</scope>
    <source>
        <strain evidence="1">MCS</strain>
    </source>
</reference>
<dbReference type="NCBIfam" id="NF047509">
    <property type="entry name" value="Rv3131_FMN_oxido"/>
    <property type="match status" value="1"/>
</dbReference>
<protein>
    <recommendedName>
        <fullName evidence="2">NAD(P)H nitroreductase</fullName>
    </recommendedName>
</protein>
<dbReference type="EMBL" id="CP000384">
    <property type="protein sequence ID" value="ABG09517.1"/>
    <property type="molecule type" value="Genomic_DNA"/>
</dbReference>
<gene>
    <name evidence="1" type="ordered locus">Mmcs_3410</name>
</gene>
<sequence>MSQGRADTDVLVKAIRLACRAPSLHNSQPWRWIVGETVVDLFADHRRVVRSTDRSGREAIISCGAALDHFRTAMAACGWSTDVDRFPDPGERDHLASVTFAPARSVTANQRDRAEAIMRRRTDRLPLRAPERWQEFEPTLRRSIEPGMAALVVLDDQSRPILAEASRLTESHRRHDIYYHDELRWWTEPSRPYRGVPPSALVSEEEQGRVDIGRAFPVSGHGNRCPEVRTDEAKILVLTTPGDTRADALRCGETLSTVLLACTAAGLGTCALTHVTELPESRATIENLIGDRGVPQVLIRVGTAPTIEENRAPTPRLPLSDVMQIRRSNRPRPEE</sequence>
<dbReference type="InterPro" id="IPR000415">
    <property type="entry name" value="Nitroreductase-like"/>
</dbReference>
<accession>A0A5Q5BM78</accession>
<dbReference type="InterPro" id="IPR050627">
    <property type="entry name" value="Nitroreductase/BluB"/>
</dbReference>
<dbReference type="GO" id="GO:0016491">
    <property type="term" value="F:oxidoreductase activity"/>
    <property type="evidence" value="ECO:0007669"/>
    <property type="project" value="InterPro"/>
</dbReference>
<organism evidence="1">
    <name type="scientific">Mycobacterium sp. (strain MCS)</name>
    <dbReference type="NCBI Taxonomy" id="164756"/>
    <lineage>
        <taxon>Bacteria</taxon>
        <taxon>Bacillati</taxon>
        <taxon>Actinomycetota</taxon>
        <taxon>Actinomycetes</taxon>
        <taxon>Mycobacteriales</taxon>
        <taxon>Mycobacteriaceae</taxon>
        <taxon>Mycobacterium</taxon>
    </lineage>
</organism>
<dbReference type="PANTHER" id="PTHR23026:SF123">
    <property type="entry name" value="NAD(P)H NITROREDUCTASE RV3131-RELATED"/>
    <property type="match status" value="1"/>
</dbReference>
<evidence type="ECO:0000313" key="1">
    <source>
        <dbReference type="EMBL" id="ABG09517.1"/>
    </source>
</evidence>
<evidence type="ECO:0008006" key="2">
    <source>
        <dbReference type="Google" id="ProtNLM"/>
    </source>
</evidence>
<dbReference type="KEGG" id="mmc:Mmcs_3410"/>
<dbReference type="AlphaFoldDB" id="A0A5Q5BM78"/>
<dbReference type="Gene3D" id="3.40.109.10">
    <property type="entry name" value="NADH Oxidase"/>
    <property type="match status" value="1"/>
</dbReference>
<proteinExistence type="predicted"/>
<dbReference type="SUPFAM" id="SSF55469">
    <property type="entry name" value="FMN-dependent nitroreductase-like"/>
    <property type="match status" value="2"/>
</dbReference>
<dbReference type="PANTHER" id="PTHR23026">
    <property type="entry name" value="NADPH NITROREDUCTASE"/>
    <property type="match status" value="1"/>
</dbReference>